<keyword evidence="10 17" id="KW-0408">Iron</keyword>
<feature type="domain" description="Aconitase/3-isopropylmalate dehydratase large subunit alpha/beta/alpha" evidence="18">
    <location>
        <begin position="12"/>
        <end position="195"/>
    </location>
</feature>
<comment type="cofactor">
    <cofactor evidence="17">
        <name>[4Fe-4S] cluster</name>
        <dbReference type="ChEBI" id="CHEBI:49883"/>
    </cofactor>
    <text evidence="17">Binds 1 [4Fe-4S] cluster per subunit.</text>
</comment>
<dbReference type="EC" id="4.2.1.36" evidence="5 17"/>
<keyword evidence="13 17" id="KW-0457">Lysine biosynthesis</keyword>
<dbReference type="PANTHER" id="PTHR43822:SF2">
    <property type="entry name" value="HOMOACONITASE, MITOCHONDRIAL"/>
    <property type="match status" value="1"/>
</dbReference>
<organism evidence="20 21">
    <name type="scientific">Neonectria punicea</name>
    <dbReference type="NCBI Taxonomy" id="979145"/>
    <lineage>
        <taxon>Eukaryota</taxon>
        <taxon>Fungi</taxon>
        <taxon>Dikarya</taxon>
        <taxon>Ascomycota</taxon>
        <taxon>Pezizomycotina</taxon>
        <taxon>Sordariomycetes</taxon>
        <taxon>Hypocreomycetidae</taxon>
        <taxon>Hypocreales</taxon>
        <taxon>Nectriaceae</taxon>
        <taxon>Neonectria</taxon>
    </lineage>
</organism>
<dbReference type="SUPFAM" id="SSF53732">
    <property type="entry name" value="Aconitase iron-sulfur domain"/>
    <property type="match status" value="1"/>
</dbReference>
<evidence type="ECO:0000256" key="2">
    <source>
        <dbReference type="ARBA" id="ARBA00004173"/>
    </source>
</evidence>
<evidence type="ECO:0000256" key="17">
    <source>
        <dbReference type="RuleBase" id="RU362038"/>
    </source>
</evidence>
<feature type="domain" description="Aconitase A/isopropylmalate dehydratase small subunit swivel" evidence="19">
    <location>
        <begin position="263"/>
        <end position="383"/>
    </location>
</feature>
<proteinExistence type="inferred from homology"/>
<dbReference type="InterPro" id="IPR018136">
    <property type="entry name" value="Aconitase_4Fe-4S_BS"/>
</dbReference>
<dbReference type="Gene3D" id="3.30.499.10">
    <property type="entry name" value="Aconitase, domain 3"/>
    <property type="match status" value="1"/>
</dbReference>
<evidence type="ECO:0000256" key="6">
    <source>
        <dbReference type="ARBA" id="ARBA00021560"/>
    </source>
</evidence>
<comment type="pathway">
    <text evidence="3 17">Amino-acid biosynthesis; L-lysine biosynthesis via AAA pathway; L-alpha-aminoadipate from 2-oxoglutarate: step 3/5.</text>
</comment>
<keyword evidence="12 17" id="KW-0496">Mitochondrion</keyword>
<dbReference type="Pfam" id="PF00330">
    <property type="entry name" value="Aconitase"/>
    <property type="match status" value="1"/>
</dbReference>
<dbReference type="InterPro" id="IPR001030">
    <property type="entry name" value="Acoase/IPM_deHydtase_lsu_aba"/>
</dbReference>
<evidence type="ECO:0000313" key="20">
    <source>
        <dbReference type="EMBL" id="KAK7409183.1"/>
    </source>
</evidence>
<protein>
    <recommendedName>
        <fullName evidence="6 17">Homoaconitase, mitochondrial</fullName>
        <ecNumber evidence="5 17">4.2.1.36</ecNumber>
    </recommendedName>
    <alternativeName>
        <fullName evidence="16 17">Homoaconitate hydratase</fullName>
    </alternativeName>
</protein>
<evidence type="ECO:0000256" key="9">
    <source>
        <dbReference type="ARBA" id="ARBA00022946"/>
    </source>
</evidence>
<dbReference type="Gene3D" id="3.20.19.10">
    <property type="entry name" value="Aconitase, domain 4"/>
    <property type="match status" value="1"/>
</dbReference>
<comment type="catalytic activity">
    <reaction evidence="15 17">
        <text>(2R,3S)-homoisocitrate = cis-homoaconitate + H2O</text>
        <dbReference type="Rhea" id="RHEA:15485"/>
        <dbReference type="ChEBI" id="CHEBI:15377"/>
        <dbReference type="ChEBI" id="CHEBI:15404"/>
        <dbReference type="ChEBI" id="CHEBI:58174"/>
        <dbReference type="EC" id="4.2.1.36"/>
    </reaction>
</comment>
<evidence type="ECO:0000259" key="18">
    <source>
        <dbReference type="Pfam" id="PF00330"/>
    </source>
</evidence>
<evidence type="ECO:0000256" key="7">
    <source>
        <dbReference type="ARBA" id="ARBA00022605"/>
    </source>
</evidence>
<accession>A0ABR1GUM0</accession>
<keyword evidence="14 17" id="KW-0456">Lyase</keyword>
<dbReference type="PANTHER" id="PTHR43822">
    <property type="entry name" value="HOMOACONITASE, MITOCHONDRIAL-RELATED"/>
    <property type="match status" value="1"/>
</dbReference>
<comment type="subcellular location">
    <subcellularLocation>
        <location evidence="2 17">Mitochondrion</location>
    </subcellularLocation>
</comment>
<evidence type="ECO:0000256" key="15">
    <source>
        <dbReference type="ARBA" id="ARBA00029338"/>
    </source>
</evidence>
<evidence type="ECO:0000256" key="1">
    <source>
        <dbReference type="ARBA" id="ARBA00003422"/>
    </source>
</evidence>
<sequence>MINSPTSERINHERIDEMAENKLAADPGAVYAKELYMNLSTLSPFISGPNSVKVANPLSKLEPQNIEIQKAYLVSCTNSRASDIANAARVFREASKNGEAAKVHPNVEFYLAAASRAEQKTAEEAGDWQVLEQAGAKVLPSGCAVCIGLGAGLLVDGERAISASNRNFVGRLGSRVRTEAYLGSPEVVAASAIRGKIAGPNWYQKPEGVEKVIIGEGTGDYATDKATAVMDGFDKLLSEMDSAIAAAEGSSVDSTAEPSTVAEEELTDVLPGFPEKLEGEILFLDQDQLNTDGIYPGKFTYQEMSKEQMAEVCMENYDPDFGKIAKSGDILVGGYNFGTGSSREQAATSILARQIPLVIAASFSNIFSRNSINNALMGVEVPRLVERLREAFKSEDEKLLTRRTGWKLLWDVRRSKVVITESDGTTWEQKVGELPPNVQEIALEGLEAWVKAKMQAQK</sequence>
<dbReference type="InterPro" id="IPR000573">
    <property type="entry name" value="AconitaseA/IPMdHydase_ssu_swvl"/>
</dbReference>
<dbReference type="Pfam" id="PF00694">
    <property type="entry name" value="Aconitase_C"/>
    <property type="match status" value="1"/>
</dbReference>
<evidence type="ECO:0000256" key="14">
    <source>
        <dbReference type="ARBA" id="ARBA00023239"/>
    </source>
</evidence>
<evidence type="ECO:0000256" key="12">
    <source>
        <dbReference type="ARBA" id="ARBA00023128"/>
    </source>
</evidence>
<evidence type="ECO:0000256" key="4">
    <source>
        <dbReference type="ARBA" id="ARBA00007185"/>
    </source>
</evidence>
<keyword evidence="21" id="KW-1185">Reference proteome</keyword>
<dbReference type="CDD" id="cd01674">
    <property type="entry name" value="Homoaconitase_Swivel"/>
    <property type="match status" value="1"/>
</dbReference>
<evidence type="ECO:0000256" key="3">
    <source>
        <dbReference type="ARBA" id="ARBA00005106"/>
    </source>
</evidence>
<evidence type="ECO:0000256" key="11">
    <source>
        <dbReference type="ARBA" id="ARBA00023014"/>
    </source>
</evidence>
<evidence type="ECO:0000256" key="8">
    <source>
        <dbReference type="ARBA" id="ARBA00022723"/>
    </source>
</evidence>
<evidence type="ECO:0000313" key="21">
    <source>
        <dbReference type="Proteomes" id="UP001498476"/>
    </source>
</evidence>
<dbReference type="InterPro" id="IPR050067">
    <property type="entry name" value="IPM_dehydratase_rel_enz"/>
</dbReference>
<keyword evidence="7 17" id="KW-0028">Amino-acid biosynthesis</keyword>
<evidence type="ECO:0000256" key="16">
    <source>
        <dbReference type="ARBA" id="ARBA00032706"/>
    </source>
</evidence>
<evidence type="ECO:0000259" key="19">
    <source>
        <dbReference type="Pfam" id="PF00694"/>
    </source>
</evidence>
<evidence type="ECO:0000256" key="5">
    <source>
        <dbReference type="ARBA" id="ARBA00012022"/>
    </source>
</evidence>
<dbReference type="InterPro" id="IPR015931">
    <property type="entry name" value="Acnase/IPM_dHydase_lsu_aba_1/3"/>
</dbReference>
<comment type="similarity">
    <text evidence="4 17">Belongs to the aconitase/IPM isomerase family.</text>
</comment>
<keyword evidence="9 17" id="KW-0809">Transit peptide</keyword>
<comment type="function">
    <text evidence="1 17">Catalyzes the reversible hydration of cis-homoaconitate to (2R,3S)-homoisocitrate, a step in the alpha-aminoadipate pathway for lysine biosynthesis.</text>
</comment>
<dbReference type="PROSITE" id="PS00450">
    <property type="entry name" value="ACONITASE_1"/>
    <property type="match status" value="1"/>
</dbReference>
<dbReference type="Proteomes" id="UP001498476">
    <property type="component" value="Unassembled WGS sequence"/>
</dbReference>
<keyword evidence="11 17" id="KW-0411">Iron-sulfur</keyword>
<dbReference type="SUPFAM" id="SSF52016">
    <property type="entry name" value="LeuD/IlvD-like"/>
    <property type="match status" value="1"/>
</dbReference>
<evidence type="ECO:0000256" key="13">
    <source>
        <dbReference type="ARBA" id="ARBA00023154"/>
    </source>
</evidence>
<keyword evidence="8 17" id="KW-0479">Metal-binding</keyword>
<dbReference type="InterPro" id="IPR004418">
    <property type="entry name" value="Homoaconitase_mito"/>
</dbReference>
<dbReference type="InterPro" id="IPR039386">
    <property type="entry name" value="Homoaconitase_swivel"/>
</dbReference>
<comment type="caution">
    <text evidence="20">The sequence shown here is derived from an EMBL/GenBank/DDBJ whole genome shotgun (WGS) entry which is preliminary data.</text>
</comment>
<dbReference type="InterPro" id="IPR015928">
    <property type="entry name" value="Aconitase/3IPM_dehydase_swvl"/>
</dbReference>
<dbReference type="EMBL" id="JAZAVJ010000159">
    <property type="protein sequence ID" value="KAK7409183.1"/>
    <property type="molecule type" value="Genomic_DNA"/>
</dbReference>
<dbReference type="InterPro" id="IPR036008">
    <property type="entry name" value="Aconitase_4Fe-4S_dom"/>
</dbReference>
<gene>
    <name evidence="20" type="primary">LYS4_3</name>
    <name evidence="20" type="ORF">QQX98_008616</name>
</gene>
<dbReference type="NCBIfam" id="TIGR00139">
    <property type="entry name" value="h_aconitase"/>
    <property type="match status" value="1"/>
</dbReference>
<name>A0ABR1GUM0_9HYPO</name>
<evidence type="ECO:0000256" key="10">
    <source>
        <dbReference type="ARBA" id="ARBA00023004"/>
    </source>
</evidence>
<dbReference type="GO" id="GO:0004409">
    <property type="term" value="F:homoaconitate hydratase activity"/>
    <property type="evidence" value="ECO:0007669"/>
    <property type="project" value="UniProtKB-EC"/>
</dbReference>
<reference evidence="20 21" key="1">
    <citation type="journal article" date="2025" name="Microbiol. Resour. Announc.">
        <title>Draft genome sequences for Neonectria magnoliae and Neonectria punicea, canker pathogens of Liriodendron tulipifera and Acer saccharum in West Virginia.</title>
        <authorList>
            <person name="Petronek H.M."/>
            <person name="Kasson M.T."/>
            <person name="Metheny A.M."/>
            <person name="Stauder C.M."/>
            <person name="Lovett B."/>
            <person name="Lynch S.C."/>
            <person name="Garnas J.R."/>
            <person name="Kasson L.R."/>
            <person name="Stajich J.E."/>
        </authorList>
    </citation>
    <scope>NUCLEOTIDE SEQUENCE [LARGE SCALE GENOMIC DNA]</scope>
    <source>
        <strain evidence="20 21">NRRL 64653</strain>
    </source>
</reference>